<evidence type="ECO:0000256" key="12">
    <source>
        <dbReference type="PIRSR" id="PIRSR038994-3"/>
    </source>
</evidence>
<dbReference type="Gene3D" id="3.20.20.140">
    <property type="entry name" value="Metal-dependent hydrolases"/>
    <property type="match status" value="1"/>
</dbReference>
<comment type="pathway">
    <text evidence="8">Amino-sugar metabolism; N-acetylneuraminate degradation; D-fructose 6-phosphate from N-acetylneuraminate: step 4/5.</text>
</comment>
<comment type="catalytic activity">
    <reaction evidence="7">
        <text>N-acetyl-D-glucosamine 6-phosphate + H2O = D-glucosamine 6-phosphate + acetate</text>
        <dbReference type="Rhea" id="RHEA:22936"/>
        <dbReference type="ChEBI" id="CHEBI:15377"/>
        <dbReference type="ChEBI" id="CHEBI:30089"/>
        <dbReference type="ChEBI" id="CHEBI:57513"/>
        <dbReference type="ChEBI" id="CHEBI:58725"/>
        <dbReference type="EC" id="3.5.1.25"/>
    </reaction>
</comment>
<proteinExistence type="inferred from homology"/>
<sequence>MLYTLKASQIYTEDKIMDNCHLLIDDDIIFSIDVQHHCDDSTLIDVSKYKIIPGLIDLHIHGCYGYDSMDSSVDALKIISNELVKYGVTSFLPTTVTSQWEKIKATVHNIRLAMDMDLSGALILGGYIEGPFISKEQKGAHPEGSIMKINLNIIEEIVRENPDTIKILTLAPELTEVPELIRYLKTNNINISLGHTNATFDETIKAIDLGADLAVHTFNGMRALHHREPGVVGAVLINDSIFSELIADNIHVHPAVMKILVKVKGSDKVILVSDSMRATGLPDGIYSLGDMQVTVKNSIAKTSNGSLAGSTLKLIDGVKNMIKTVGIDPLQAVHMASLNPAKYLKLDKSLGSIAPGKKANLTIIDDDFKVIATIINGKIVYQTW</sequence>
<dbReference type="InterPro" id="IPR003764">
    <property type="entry name" value="GlcNAc_6-P_deAcase"/>
</dbReference>
<evidence type="ECO:0000256" key="9">
    <source>
        <dbReference type="PIRNR" id="PIRNR038994"/>
    </source>
</evidence>
<dbReference type="Proteomes" id="UP000198636">
    <property type="component" value="Unassembled WGS sequence"/>
</dbReference>
<accession>A0A1G5FYB1</accession>
<feature type="binding site" evidence="11">
    <location>
        <position position="227"/>
    </location>
    <ligand>
        <name>substrate</name>
    </ligand>
</feature>
<evidence type="ECO:0000256" key="8">
    <source>
        <dbReference type="ARBA" id="ARBA00060590"/>
    </source>
</evidence>
<feature type="binding site" evidence="11">
    <location>
        <position position="140"/>
    </location>
    <ligand>
        <name>substrate</name>
    </ligand>
</feature>
<evidence type="ECO:0000259" key="13">
    <source>
        <dbReference type="Pfam" id="PF01979"/>
    </source>
</evidence>
<dbReference type="SUPFAM" id="SSF51338">
    <property type="entry name" value="Composite domain of metallo-dependent hydrolases"/>
    <property type="match status" value="1"/>
</dbReference>
<feature type="binding site" evidence="12">
    <location>
        <position position="216"/>
    </location>
    <ligand>
        <name>Zn(2+)</name>
        <dbReference type="ChEBI" id="CHEBI:29105"/>
    </ligand>
</feature>
<gene>
    <name evidence="14" type="ORF">SAMN03080606_01540</name>
</gene>
<dbReference type="EC" id="3.5.1.25" evidence="2"/>
<organism evidence="14 15">
    <name type="scientific">Alkaliphilus peptidifermentans DSM 18978</name>
    <dbReference type="NCBI Taxonomy" id="1120976"/>
    <lineage>
        <taxon>Bacteria</taxon>
        <taxon>Bacillati</taxon>
        <taxon>Bacillota</taxon>
        <taxon>Clostridia</taxon>
        <taxon>Peptostreptococcales</taxon>
        <taxon>Natronincolaceae</taxon>
        <taxon>Alkaliphilus</taxon>
    </lineage>
</organism>
<evidence type="ECO:0000256" key="3">
    <source>
        <dbReference type="ARBA" id="ARBA00018029"/>
    </source>
</evidence>
<keyword evidence="4 12" id="KW-0479">Metal-binding</keyword>
<dbReference type="OrthoDB" id="9776488at2"/>
<dbReference type="GO" id="GO:0008448">
    <property type="term" value="F:N-acetylglucosamine-6-phosphate deacetylase activity"/>
    <property type="evidence" value="ECO:0007669"/>
    <property type="project" value="UniProtKB-EC"/>
</dbReference>
<comment type="similarity">
    <text evidence="1 9">Belongs to the metallo-dependent hydrolases superfamily. NagA family.</text>
</comment>
<feature type="domain" description="Amidohydrolase-related" evidence="13">
    <location>
        <begin position="51"/>
        <end position="380"/>
    </location>
</feature>
<evidence type="ECO:0000256" key="6">
    <source>
        <dbReference type="ARBA" id="ARBA00023277"/>
    </source>
</evidence>
<reference evidence="14 15" key="1">
    <citation type="submission" date="2016-10" db="EMBL/GenBank/DDBJ databases">
        <authorList>
            <person name="de Groot N.N."/>
        </authorList>
    </citation>
    <scope>NUCLEOTIDE SEQUENCE [LARGE SCALE GENOMIC DNA]</scope>
    <source>
        <strain evidence="14 15">DSM 18978</strain>
    </source>
</reference>
<evidence type="ECO:0000256" key="10">
    <source>
        <dbReference type="PIRSR" id="PIRSR038994-1"/>
    </source>
</evidence>
<keyword evidence="5 9" id="KW-0378">Hydrolase</keyword>
<feature type="binding site" evidence="11">
    <location>
        <begin position="219"/>
        <end position="220"/>
    </location>
    <ligand>
        <name>substrate</name>
    </ligand>
</feature>
<keyword evidence="6 9" id="KW-0119">Carbohydrate metabolism</keyword>
<dbReference type="RefSeq" id="WP_091541885.1">
    <property type="nucleotide sequence ID" value="NZ_FMUS01000008.1"/>
</dbReference>
<evidence type="ECO:0000256" key="5">
    <source>
        <dbReference type="ARBA" id="ARBA00022801"/>
    </source>
</evidence>
<name>A0A1G5FYB1_9FIRM</name>
<dbReference type="Pfam" id="PF01979">
    <property type="entry name" value="Amidohydro_1"/>
    <property type="match status" value="1"/>
</dbReference>
<evidence type="ECO:0000256" key="11">
    <source>
        <dbReference type="PIRSR" id="PIRSR038994-2"/>
    </source>
</evidence>
<dbReference type="CDD" id="cd00854">
    <property type="entry name" value="NagA"/>
    <property type="match status" value="1"/>
</dbReference>
<dbReference type="PANTHER" id="PTHR11113:SF14">
    <property type="entry name" value="N-ACETYLGLUCOSAMINE-6-PHOSPHATE DEACETYLASE"/>
    <property type="match status" value="1"/>
</dbReference>
<dbReference type="InterPro" id="IPR011059">
    <property type="entry name" value="Metal-dep_hydrolase_composite"/>
</dbReference>
<feature type="binding site" evidence="11">
    <location>
        <begin position="307"/>
        <end position="309"/>
    </location>
    <ligand>
        <name>substrate</name>
    </ligand>
</feature>
<evidence type="ECO:0000256" key="4">
    <source>
        <dbReference type="ARBA" id="ARBA00022723"/>
    </source>
</evidence>
<dbReference type="GO" id="GO:0046872">
    <property type="term" value="F:metal ion binding"/>
    <property type="evidence" value="ECO:0007669"/>
    <property type="project" value="UniProtKB-KW"/>
</dbReference>
<evidence type="ECO:0000256" key="1">
    <source>
        <dbReference type="ARBA" id="ARBA00010716"/>
    </source>
</evidence>
<dbReference type="STRING" id="1120976.SAMN03080606_01540"/>
<dbReference type="InterPro" id="IPR006680">
    <property type="entry name" value="Amidohydro-rel"/>
</dbReference>
<evidence type="ECO:0000256" key="7">
    <source>
        <dbReference type="ARBA" id="ARBA00047647"/>
    </source>
</evidence>
<dbReference type="Gene3D" id="2.30.40.10">
    <property type="entry name" value="Urease, subunit C, domain 1"/>
    <property type="match status" value="1"/>
</dbReference>
<dbReference type="PIRSF" id="PIRSF038994">
    <property type="entry name" value="NagA"/>
    <property type="match status" value="1"/>
</dbReference>
<dbReference type="NCBIfam" id="TIGR00221">
    <property type="entry name" value="nagA"/>
    <property type="match status" value="1"/>
</dbReference>
<feature type="binding site" evidence="12">
    <location>
        <position position="195"/>
    </location>
    <ligand>
        <name>Zn(2+)</name>
        <dbReference type="ChEBI" id="CHEBI:29105"/>
    </ligand>
</feature>
<dbReference type="GO" id="GO:0006046">
    <property type="term" value="P:N-acetylglucosamine catabolic process"/>
    <property type="evidence" value="ECO:0007669"/>
    <property type="project" value="TreeGrafter"/>
</dbReference>
<protein>
    <recommendedName>
        <fullName evidence="3">N-acetylglucosamine-6-phosphate deacetylase</fullName>
        <ecNumber evidence="2">3.5.1.25</ecNumber>
    </recommendedName>
</protein>
<feature type="binding site" evidence="12">
    <location>
        <position position="129"/>
    </location>
    <ligand>
        <name>Zn(2+)</name>
        <dbReference type="ChEBI" id="CHEBI:29105"/>
    </ligand>
</feature>
<dbReference type="AlphaFoldDB" id="A0A1G5FYB1"/>
<evidence type="ECO:0000313" key="15">
    <source>
        <dbReference type="Proteomes" id="UP000198636"/>
    </source>
</evidence>
<keyword evidence="15" id="KW-1185">Reference proteome</keyword>
<evidence type="ECO:0000313" key="14">
    <source>
        <dbReference type="EMBL" id="SCY44194.1"/>
    </source>
</evidence>
<dbReference type="InterPro" id="IPR032466">
    <property type="entry name" value="Metal_Hydrolase"/>
</dbReference>
<evidence type="ECO:0000256" key="2">
    <source>
        <dbReference type="ARBA" id="ARBA00011899"/>
    </source>
</evidence>
<feature type="active site" description="Proton donor/acceptor" evidence="10">
    <location>
        <position position="274"/>
    </location>
</feature>
<dbReference type="SUPFAM" id="SSF51556">
    <property type="entry name" value="Metallo-dependent hydrolases"/>
    <property type="match status" value="1"/>
</dbReference>
<dbReference type="PANTHER" id="PTHR11113">
    <property type="entry name" value="N-ACETYLGLUCOSAMINE-6-PHOSPHATE DEACETYLASE"/>
    <property type="match status" value="1"/>
</dbReference>
<feature type="binding site" evidence="11">
    <location>
        <position position="251"/>
    </location>
    <ligand>
        <name>substrate</name>
    </ligand>
</feature>
<dbReference type="EMBL" id="FMUS01000008">
    <property type="protein sequence ID" value="SCY44194.1"/>
    <property type="molecule type" value="Genomic_DNA"/>
</dbReference>
<dbReference type="FunFam" id="3.20.20.140:FF:000004">
    <property type="entry name" value="N-acetylglucosamine-6-phosphate deacetylase"/>
    <property type="match status" value="1"/>
</dbReference>
<comment type="cofactor">
    <cofactor evidence="12">
        <name>a divalent metal cation</name>
        <dbReference type="ChEBI" id="CHEBI:60240"/>
    </cofactor>
    <text evidence="12">Binds 1 divalent metal cation per subunit.</text>
</comment>